<evidence type="ECO:0000256" key="13">
    <source>
        <dbReference type="SAM" id="Phobius"/>
    </source>
</evidence>
<dbReference type="PIRSF" id="PIRSF000847">
    <property type="entry name" value="Phos_ph_gly_syn"/>
    <property type="match status" value="1"/>
</dbReference>
<dbReference type="EMBL" id="CP007585">
    <property type="protein sequence ID" value="AJC49909.1"/>
    <property type="molecule type" value="Genomic_DNA"/>
</dbReference>
<proteinExistence type="inferred from homology"/>
<dbReference type="HOGENOM" id="CLU_051314_2_3_14"/>
<dbReference type="PANTHER" id="PTHR14269:SF62">
    <property type="entry name" value="CDP-DIACYLGLYCEROL--GLYCEROL-3-PHOSPHATE 3-PHOSPHATIDYLTRANSFERASE 1, CHLOROPLASTIC"/>
    <property type="match status" value="1"/>
</dbReference>
<evidence type="ECO:0000256" key="1">
    <source>
        <dbReference type="ARBA" id="ARBA00004141"/>
    </source>
</evidence>
<dbReference type="KEGG" id="mfq:MYF_02025"/>
<dbReference type="Proteomes" id="UP000031129">
    <property type="component" value="Chromosome"/>
</dbReference>
<dbReference type="GO" id="GO:0008444">
    <property type="term" value="F:CDP-diacylglycerol-glycerol-3-phosphate 3-phosphatidyltransferase activity"/>
    <property type="evidence" value="ECO:0007669"/>
    <property type="project" value="UniProtKB-UniRule"/>
</dbReference>
<dbReference type="NCBIfam" id="TIGR00560">
    <property type="entry name" value="pgsA"/>
    <property type="match status" value="1"/>
</dbReference>
<feature type="transmembrane region" description="Helical" evidence="13">
    <location>
        <begin position="164"/>
        <end position="184"/>
    </location>
</feature>
<evidence type="ECO:0000256" key="6">
    <source>
        <dbReference type="ARBA" id="ARBA00022989"/>
    </source>
</evidence>
<keyword evidence="4 12" id="KW-0808">Transferase</keyword>
<evidence type="ECO:0000256" key="10">
    <source>
        <dbReference type="ARBA" id="ARBA00023264"/>
    </source>
</evidence>
<accession>A0A0A8E7E6</accession>
<evidence type="ECO:0000256" key="9">
    <source>
        <dbReference type="ARBA" id="ARBA00023209"/>
    </source>
</evidence>
<gene>
    <name evidence="14" type="primary">pgsA</name>
    <name evidence="14" type="ORF">MYF_02025</name>
</gene>
<comment type="similarity">
    <text evidence="2 12">Belongs to the CDP-alcohol phosphatidyltransferase class-I family.</text>
</comment>
<dbReference type="GO" id="GO:0016020">
    <property type="term" value="C:membrane"/>
    <property type="evidence" value="ECO:0007669"/>
    <property type="project" value="UniProtKB-SubCell"/>
</dbReference>
<evidence type="ECO:0000256" key="12">
    <source>
        <dbReference type="RuleBase" id="RU003750"/>
    </source>
</evidence>
<dbReference type="InterPro" id="IPR048254">
    <property type="entry name" value="CDP_ALCOHOL_P_TRANSF_CS"/>
</dbReference>
<evidence type="ECO:0000256" key="4">
    <source>
        <dbReference type="ARBA" id="ARBA00022679"/>
    </source>
</evidence>
<dbReference type="GO" id="GO:0046474">
    <property type="term" value="P:glycerophospholipid biosynthetic process"/>
    <property type="evidence" value="ECO:0007669"/>
    <property type="project" value="TreeGrafter"/>
</dbReference>
<keyword evidence="15" id="KW-1185">Reference proteome</keyword>
<evidence type="ECO:0000256" key="5">
    <source>
        <dbReference type="ARBA" id="ARBA00022692"/>
    </source>
</evidence>
<evidence type="ECO:0000313" key="14">
    <source>
        <dbReference type="EMBL" id="AJC49909.1"/>
    </source>
</evidence>
<evidence type="ECO:0000256" key="11">
    <source>
        <dbReference type="NCBIfam" id="TIGR00560"/>
    </source>
</evidence>
<dbReference type="RefSeq" id="WP_002557750.1">
    <property type="nucleotide sequence ID" value="NZ_CP007585.1"/>
</dbReference>
<dbReference type="PROSITE" id="PS00379">
    <property type="entry name" value="CDP_ALCOHOL_P_TRANSF"/>
    <property type="match status" value="1"/>
</dbReference>
<keyword evidence="9" id="KW-0594">Phospholipid biosynthesis</keyword>
<protein>
    <recommendedName>
        <fullName evidence="11">CDP-diacylglycerol--glycerol-3-phosphate 3-phosphatidyltransferase</fullName>
        <ecNumber evidence="11">2.7.8.5</ecNumber>
    </recommendedName>
</protein>
<feature type="transmembrane region" description="Helical" evidence="13">
    <location>
        <begin position="83"/>
        <end position="109"/>
    </location>
</feature>
<evidence type="ECO:0000256" key="2">
    <source>
        <dbReference type="ARBA" id="ARBA00010441"/>
    </source>
</evidence>
<dbReference type="InterPro" id="IPR043130">
    <property type="entry name" value="CDP-OH_PTrfase_TM_dom"/>
</dbReference>
<comment type="subcellular location">
    <subcellularLocation>
        <location evidence="1">Membrane</location>
        <topology evidence="1">Multi-pass membrane protein</topology>
    </subcellularLocation>
</comment>
<keyword evidence="8 13" id="KW-0472">Membrane</keyword>
<evidence type="ECO:0000313" key="15">
    <source>
        <dbReference type="Proteomes" id="UP000031129"/>
    </source>
</evidence>
<dbReference type="AlphaFoldDB" id="A0A0A8E7E6"/>
<evidence type="ECO:0000256" key="3">
    <source>
        <dbReference type="ARBA" id="ARBA00022516"/>
    </source>
</evidence>
<keyword evidence="10" id="KW-1208">Phospholipid metabolism</keyword>
<organism evidence="14 15">
    <name type="scientific">Mesomycoplasma flocculare ATCC 27399</name>
    <dbReference type="NCBI Taxonomy" id="743971"/>
    <lineage>
        <taxon>Bacteria</taxon>
        <taxon>Bacillati</taxon>
        <taxon>Mycoplasmatota</taxon>
        <taxon>Mycoplasmoidales</taxon>
        <taxon>Metamycoplasmataceae</taxon>
        <taxon>Mesomycoplasma</taxon>
    </lineage>
</organism>
<dbReference type="InterPro" id="IPR004570">
    <property type="entry name" value="Phosphatidylglycerol_P_synth"/>
</dbReference>
<keyword evidence="6 13" id="KW-1133">Transmembrane helix</keyword>
<dbReference type="Gene3D" id="1.20.120.1760">
    <property type="match status" value="1"/>
</dbReference>
<name>A0A0A8E7E6_MESFC</name>
<dbReference type="EC" id="2.7.8.5" evidence="11"/>
<evidence type="ECO:0000256" key="7">
    <source>
        <dbReference type="ARBA" id="ARBA00023098"/>
    </source>
</evidence>
<dbReference type="PANTHER" id="PTHR14269">
    <property type="entry name" value="CDP-DIACYLGLYCEROL--GLYCEROL-3-PHOSPHATE 3-PHOSPHATIDYLTRANSFERASE-RELATED"/>
    <property type="match status" value="1"/>
</dbReference>
<evidence type="ECO:0000256" key="8">
    <source>
        <dbReference type="ARBA" id="ARBA00023136"/>
    </source>
</evidence>
<keyword evidence="3" id="KW-0444">Lipid biosynthesis</keyword>
<reference evidence="14 15" key="1">
    <citation type="journal article" date="2015" name="Genome Announc.">
        <title>Complete Genome Sequence of Mycoplasma flocculare Strain Ms42T (ATCC 27399T).</title>
        <authorList>
            <person name="Calcutt M.J."/>
            <person name="Foecking M.F."/>
            <person name="Heidari M.B."/>
            <person name="McIntosh M.A."/>
        </authorList>
    </citation>
    <scope>NUCLEOTIDE SEQUENCE [LARGE SCALE GENOMIC DNA]</scope>
    <source>
        <strain evidence="15">ATCC 27399</strain>
    </source>
</reference>
<feature type="transmembrane region" description="Helical" evidence="13">
    <location>
        <begin position="9"/>
        <end position="32"/>
    </location>
</feature>
<feature type="transmembrane region" description="Helical" evidence="13">
    <location>
        <begin position="139"/>
        <end position="158"/>
    </location>
</feature>
<dbReference type="OrthoDB" id="9796672at2"/>
<dbReference type="Pfam" id="PF01066">
    <property type="entry name" value="CDP-OH_P_transf"/>
    <property type="match status" value="1"/>
</dbReference>
<dbReference type="STRING" id="743971.MYF_02025"/>
<sequence length="197" mass="22954">MKKKLEIKFLFVNFLTFFRLISASIIALFLYFFNKTNIFYLFYSSFAVFILASISDFFDGFLARKWKIVSEFGQIFDPITDKILTTTTFFFLAYLLLVPWFFVLIFILRDIIVDGLRIFLAKKSVIIAANFWGKLKTVLQIMAISIIFLGYSISVQIYQSYYYLFNLGIIFSAFISLISGLFYIRAIAKLVKGKISN</sequence>
<keyword evidence="5 13" id="KW-0812">Transmembrane</keyword>
<feature type="transmembrane region" description="Helical" evidence="13">
    <location>
        <begin position="38"/>
        <end position="62"/>
    </location>
</feature>
<dbReference type="InterPro" id="IPR000462">
    <property type="entry name" value="CDP-OH_P_trans"/>
</dbReference>
<keyword evidence="7" id="KW-0443">Lipid metabolism</keyword>
<dbReference type="InterPro" id="IPR050324">
    <property type="entry name" value="CDP-alcohol_PTase-I"/>
</dbReference>